<comment type="subunit">
    <text evidence="12">Monomer and homodimer.</text>
</comment>
<sequence>METPKLVDPFHRPVTYLRLSVTDRCDFRCTYCMAENMTFLPKKDLLTLEELDRLCSTFIGQGVRKLRITGGEPLVRKGIMGFFDAMGRHLDSGALDELTLTTNGSQLHRFADDLFKAGVRRINISLDTLDEDKFAKITRWGRLPQVLRGIEAAQNAGLRVKINAVALKGFNDDEVFALAEWCAQKDMDLTFIEVMPMGDMGEENRLDQYWPLTELRQHLETRLALTDLDDNTGGPARYVRVAETGQKIGFITPMTHNFCESCNRVRISCTGQIYTCLGHDGMSDLRAPLRSSESDTVLIDAIHAAIGRKPKGHDFDYSRQEIQGQTIRHMNHTGG</sequence>
<dbReference type="InterPro" id="IPR013483">
    <property type="entry name" value="MoaA"/>
</dbReference>
<dbReference type="CDD" id="cd01335">
    <property type="entry name" value="Radical_SAM"/>
    <property type="match status" value="1"/>
</dbReference>
<comment type="catalytic activity">
    <reaction evidence="11 12">
        <text>GTP + AH2 + S-adenosyl-L-methionine = (8S)-3',8-cyclo-7,8-dihydroguanosine 5'-triphosphate + 5'-deoxyadenosine + L-methionine + A + H(+)</text>
        <dbReference type="Rhea" id="RHEA:49576"/>
        <dbReference type="ChEBI" id="CHEBI:13193"/>
        <dbReference type="ChEBI" id="CHEBI:15378"/>
        <dbReference type="ChEBI" id="CHEBI:17319"/>
        <dbReference type="ChEBI" id="CHEBI:17499"/>
        <dbReference type="ChEBI" id="CHEBI:37565"/>
        <dbReference type="ChEBI" id="CHEBI:57844"/>
        <dbReference type="ChEBI" id="CHEBI:59789"/>
        <dbReference type="ChEBI" id="CHEBI:131766"/>
        <dbReference type="EC" id="4.1.99.22"/>
    </reaction>
</comment>
<feature type="binding site" evidence="12">
    <location>
        <position position="71"/>
    </location>
    <ligand>
        <name>S-adenosyl-L-methionine</name>
        <dbReference type="ChEBI" id="CHEBI:59789"/>
    </ligand>
</feature>
<dbReference type="InterPro" id="IPR050105">
    <property type="entry name" value="MoCo_biosynth_MoaA/MoaC"/>
</dbReference>
<dbReference type="GO" id="GO:0051539">
    <property type="term" value="F:4 iron, 4 sulfur cluster binding"/>
    <property type="evidence" value="ECO:0007669"/>
    <property type="project" value="UniProtKB-UniRule"/>
</dbReference>
<dbReference type="SFLD" id="SFLDG01383">
    <property type="entry name" value="cyclic_pyranopterin_phosphate"/>
    <property type="match status" value="1"/>
</dbReference>
<feature type="binding site" evidence="12">
    <location>
        <position position="18"/>
    </location>
    <ligand>
        <name>GTP</name>
        <dbReference type="ChEBI" id="CHEBI:37565"/>
    </ligand>
</feature>
<evidence type="ECO:0000256" key="8">
    <source>
        <dbReference type="ARBA" id="ARBA00023134"/>
    </source>
</evidence>
<dbReference type="InterPro" id="IPR058240">
    <property type="entry name" value="rSAM_sf"/>
</dbReference>
<evidence type="ECO:0000256" key="11">
    <source>
        <dbReference type="ARBA" id="ARBA00048697"/>
    </source>
</evidence>
<keyword evidence="15" id="KW-1185">Reference proteome</keyword>
<dbReference type="InterPro" id="IPR006638">
    <property type="entry name" value="Elp3/MiaA/NifB-like_rSAM"/>
</dbReference>
<feature type="binding site" evidence="12">
    <location>
        <begin position="264"/>
        <end position="266"/>
    </location>
    <ligand>
        <name>GTP</name>
        <dbReference type="ChEBI" id="CHEBI:37565"/>
    </ligand>
</feature>
<dbReference type="GO" id="GO:0046872">
    <property type="term" value="F:metal ion binding"/>
    <property type="evidence" value="ECO:0007669"/>
    <property type="project" value="UniProtKB-KW"/>
</dbReference>
<dbReference type="HAMAP" id="MF_01225_B">
    <property type="entry name" value="MoaA_B"/>
    <property type="match status" value="1"/>
</dbReference>
<evidence type="ECO:0000256" key="6">
    <source>
        <dbReference type="ARBA" id="ARBA00023004"/>
    </source>
</evidence>
<protein>
    <recommendedName>
        <fullName evidence="1 12">GTP 3',8-cyclase</fullName>
        <ecNumber evidence="1 12">4.1.99.22</ecNumber>
    </recommendedName>
    <alternativeName>
        <fullName evidence="12">Molybdenum cofactor biosynthesis protein A</fullName>
    </alternativeName>
</protein>
<dbReference type="Pfam" id="PF04055">
    <property type="entry name" value="Radical_SAM"/>
    <property type="match status" value="1"/>
</dbReference>
<keyword evidence="7 12" id="KW-0411">Iron-sulfur</keyword>
<comment type="cofactor">
    <cofactor evidence="12">
        <name>[4Fe-4S] cluster</name>
        <dbReference type="ChEBI" id="CHEBI:49883"/>
    </cofactor>
    <text evidence="12">Binds 2 [4Fe-4S] clusters. Binds 1 [4Fe-4S] cluster coordinated with 3 cysteines and an exchangeable S-adenosyl-L-methionine and 1 [4Fe-4S] cluster coordinated with 3 cysteines and the GTP-derived substrate.</text>
</comment>
<dbReference type="InterPro" id="IPR007197">
    <property type="entry name" value="rSAM"/>
</dbReference>
<dbReference type="SFLD" id="SFLDG01386">
    <property type="entry name" value="main_SPASM_domain-containing"/>
    <property type="match status" value="1"/>
</dbReference>
<feature type="binding site" evidence="12">
    <location>
        <position position="67"/>
    </location>
    <ligand>
        <name>GTP</name>
        <dbReference type="ChEBI" id="CHEBI:37565"/>
    </ligand>
</feature>
<feature type="binding site" evidence="12">
    <location>
        <position position="195"/>
    </location>
    <ligand>
        <name>S-adenosyl-L-methionine</name>
        <dbReference type="ChEBI" id="CHEBI:59789"/>
    </ligand>
</feature>
<feature type="binding site" evidence="12">
    <location>
        <position position="276"/>
    </location>
    <ligand>
        <name>[4Fe-4S] cluster</name>
        <dbReference type="ChEBI" id="CHEBI:49883"/>
        <label>2</label>
        <note>4Fe-4S-substrate</note>
    </ligand>
</feature>
<feature type="binding site" evidence="12">
    <location>
        <position position="161"/>
    </location>
    <ligand>
        <name>GTP</name>
        <dbReference type="ChEBI" id="CHEBI:37565"/>
    </ligand>
</feature>
<dbReference type="Gene3D" id="3.20.20.70">
    <property type="entry name" value="Aldolase class I"/>
    <property type="match status" value="1"/>
</dbReference>
<comment type="pathway">
    <text evidence="12">Cofactor biosynthesis; molybdopterin biosynthesis.</text>
</comment>
<evidence type="ECO:0000256" key="10">
    <source>
        <dbReference type="ARBA" id="ARBA00023239"/>
    </source>
</evidence>
<organism evidence="14 15">
    <name type="scientific">Aliiroseovarius pelagivivens</name>
    <dbReference type="NCBI Taxonomy" id="1639690"/>
    <lineage>
        <taxon>Bacteria</taxon>
        <taxon>Pseudomonadati</taxon>
        <taxon>Pseudomonadota</taxon>
        <taxon>Alphaproteobacteria</taxon>
        <taxon>Rhodobacterales</taxon>
        <taxon>Paracoccaceae</taxon>
        <taxon>Aliiroseovarius</taxon>
    </lineage>
</organism>
<evidence type="ECO:0000313" key="15">
    <source>
        <dbReference type="Proteomes" id="UP000244911"/>
    </source>
</evidence>
<dbReference type="PROSITE" id="PS01305">
    <property type="entry name" value="MOAA_NIFB_PQQE"/>
    <property type="match status" value="1"/>
</dbReference>
<feature type="binding site" evidence="12">
    <location>
        <position position="259"/>
    </location>
    <ligand>
        <name>[4Fe-4S] cluster</name>
        <dbReference type="ChEBI" id="CHEBI:49883"/>
        <label>2</label>
        <note>4Fe-4S-substrate</note>
    </ligand>
</feature>
<dbReference type="CDD" id="cd21117">
    <property type="entry name" value="Twitch_MoaA"/>
    <property type="match status" value="1"/>
</dbReference>
<dbReference type="PANTHER" id="PTHR22960:SF0">
    <property type="entry name" value="MOLYBDENUM COFACTOR BIOSYNTHESIS PROTEIN 1"/>
    <property type="match status" value="1"/>
</dbReference>
<dbReference type="GO" id="GO:0005525">
    <property type="term" value="F:GTP binding"/>
    <property type="evidence" value="ECO:0007669"/>
    <property type="project" value="UniProtKB-UniRule"/>
</dbReference>
<dbReference type="Pfam" id="PF06463">
    <property type="entry name" value="Mob_synth_C"/>
    <property type="match status" value="1"/>
</dbReference>
<dbReference type="PROSITE" id="PS51918">
    <property type="entry name" value="RADICAL_SAM"/>
    <property type="match status" value="1"/>
</dbReference>
<feature type="binding site" evidence="12">
    <location>
        <position position="31"/>
    </location>
    <ligand>
        <name>S-adenosyl-L-methionine</name>
        <dbReference type="ChEBI" id="CHEBI:59789"/>
    </ligand>
</feature>
<name>A0A2R8AIQ5_9RHOB</name>
<feature type="binding site" evidence="12">
    <location>
        <position position="101"/>
    </location>
    <ligand>
        <name>GTP</name>
        <dbReference type="ChEBI" id="CHEBI:37565"/>
    </ligand>
</feature>
<evidence type="ECO:0000259" key="13">
    <source>
        <dbReference type="PROSITE" id="PS51918"/>
    </source>
</evidence>
<dbReference type="OrthoDB" id="9763993at2"/>
<keyword evidence="3 12" id="KW-0949">S-adenosyl-L-methionine</keyword>
<dbReference type="EMBL" id="OMOI01000001">
    <property type="protein sequence ID" value="SPF75925.1"/>
    <property type="molecule type" value="Genomic_DNA"/>
</dbReference>
<dbReference type="AlphaFoldDB" id="A0A2R8AIQ5"/>
<dbReference type="UniPathway" id="UPA00344"/>
<feature type="binding site" evidence="12">
    <location>
        <position position="32"/>
    </location>
    <ligand>
        <name>[4Fe-4S] cluster</name>
        <dbReference type="ChEBI" id="CHEBI:49883"/>
        <label>1</label>
        <note>4Fe-4S-S-AdoMet</note>
    </ligand>
</feature>
<feature type="domain" description="Radical SAM core" evidence="13">
    <location>
        <begin position="9"/>
        <end position="235"/>
    </location>
</feature>
<comment type="function">
    <text evidence="12">Catalyzes the cyclization of GTP to (8S)-3',8-cyclo-7,8-dihydroguanosine 5'-triphosphate.</text>
</comment>
<evidence type="ECO:0000256" key="5">
    <source>
        <dbReference type="ARBA" id="ARBA00022741"/>
    </source>
</evidence>
<dbReference type="NCBIfam" id="TIGR02666">
    <property type="entry name" value="moaA"/>
    <property type="match status" value="1"/>
</dbReference>
<dbReference type="InterPro" id="IPR040064">
    <property type="entry name" value="MoaA-like"/>
</dbReference>
<evidence type="ECO:0000313" key="14">
    <source>
        <dbReference type="EMBL" id="SPF75925.1"/>
    </source>
</evidence>
<evidence type="ECO:0000256" key="12">
    <source>
        <dbReference type="HAMAP-Rule" id="MF_01225"/>
    </source>
</evidence>
<dbReference type="GO" id="GO:1904047">
    <property type="term" value="F:S-adenosyl-L-methionine binding"/>
    <property type="evidence" value="ECO:0007669"/>
    <property type="project" value="UniProtKB-UniRule"/>
</dbReference>
<dbReference type="SMART" id="SM00729">
    <property type="entry name" value="Elp3"/>
    <property type="match status" value="1"/>
</dbReference>
<keyword evidence="6 12" id="KW-0408">Iron</keyword>
<proteinExistence type="inferred from homology"/>
<dbReference type="EC" id="4.1.99.22" evidence="1 12"/>
<evidence type="ECO:0000256" key="4">
    <source>
        <dbReference type="ARBA" id="ARBA00022723"/>
    </source>
</evidence>
<dbReference type="PANTHER" id="PTHR22960">
    <property type="entry name" value="MOLYBDOPTERIN COFACTOR SYNTHESIS PROTEIN A"/>
    <property type="match status" value="1"/>
</dbReference>
<keyword evidence="10 12" id="KW-0456">Lyase</keyword>
<dbReference type="GO" id="GO:0006777">
    <property type="term" value="P:Mo-molybdopterin cofactor biosynthetic process"/>
    <property type="evidence" value="ECO:0007669"/>
    <property type="project" value="UniProtKB-UniRule"/>
</dbReference>
<evidence type="ECO:0000256" key="7">
    <source>
        <dbReference type="ARBA" id="ARBA00023014"/>
    </source>
</evidence>
<dbReference type="InterPro" id="IPR010505">
    <property type="entry name" value="MoaA_twitch"/>
</dbReference>
<dbReference type="SUPFAM" id="SSF102114">
    <property type="entry name" value="Radical SAM enzymes"/>
    <property type="match status" value="1"/>
</dbReference>
<dbReference type="GO" id="GO:0061798">
    <property type="term" value="F:GTP 3',8'-cyclase activity"/>
    <property type="evidence" value="ECO:0007669"/>
    <property type="project" value="UniProtKB-UniRule"/>
</dbReference>
<evidence type="ECO:0000256" key="2">
    <source>
        <dbReference type="ARBA" id="ARBA00022485"/>
    </source>
</evidence>
<accession>A0A2R8AIQ5</accession>
<reference evidence="14 15" key="1">
    <citation type="submission" date="2018-03" db="EMBL/GenBank/DDBJ databases">
        <authorList>
            <person name="Keele B.F."/>
        </authorList>
    </citation>
    <scope>NUCLEOTIDE SEQUENCE [LARGE SCALE GENOMIC DNA]</scope>
    <source>
        <strain evidence="14 15">CECT 8811</strain>
    </source>
</reference>
<comment type="similarity">
    <text evidence="12">Belongs to the radical SAM superfamily. MoaA family.</text>
</comment>
<evidence type="ECO:0000256" key="3">
    <source>
        <dbReference type="ARBA" id="ARBA00022691"/>
    </source>
</evidence>
<dbReference type="RefSeq" id="WP_108855981.1">
    <property type="nucleotide sequence ID" value="NZ_OMOI01000001.1"/>
</dbReference>
<keyword evidence="2 12" id="KW-0004">4Fe-4S</keyword>
<keyword evidence="8 12" id="KW-0342">GTP-binding</keyword>
<dbReference type="GO" id="GO:0061799">
    <property type="term" value="F:cyclic pyranopterin monophosphate synthase activity"/>
    <property type="evidence" value="ECO:0007669"/>
    <property type="project" value="TreeGrafter"/>
</dbReference>
<keyword evidence="5 12" id="KW-0547">Nucleotide-binding</keyword>
<evidence type="ECO:0000256" key="1">
    <source>
        <dbReference type="ARBA" id="ARBA00012167"/>
    </source>
</evidence>
<evidence type="ECO:0000256" key="9">
    <source>
        <dbReference type="ARBA" id="ARBA00023150"/>
    </source>
</evidence>
<gene>
    <name evidence="12 14" type="primary">moaA</name>
    <name evidence="14" type="ORF">ALP8811_00920</name>
</gene>
<feature type="binding site" evidence="12">
    <location>
        <position position="29"/>
    </location>
    <ligand>
        <name>[4Fe-4S] cluster</name>
        <dbReference type="ChEBI" id="CHEBI:49883"/>
        <label>1</label>
        <note>4Fe-4S-S-AdoMet</note>
    </ligand>
</feature>
<dbReference type="Proteomes" id="UP000244911">
    <property type="component" value="Unassembled WGS sequence"/>
</dbReference>
<feature type="binding site" evidence="12">
    <location>
        <position position="262"/>
    </location>
    <ligand>
        <name>[4Fe-4S] cluster</name>
        <dbReference type="ChEBI" id="CHEBI:49883"/>
        <label>2</label>
        <note>4Fe-4S-substrate</note>
    </ligand>
</feature>
<feature type="binding site" evidence="12">
    <location>
        <position position="25"/>
    </location>
    <ligand>
        <name>[4Fe-4S] cluster</name>
        <dbReference type="ChEBI" id="CHEBI:49883"/>
        <label>1</label>
        <note>4Fe-4S-S-AdoMet</note>
    </ligand>
</feature>
<keyword evidence="4 12" id="KW-0479">Metal-binding</keyword>
<dbReference type="InterPro" id="IPR013785">
    <property type="entry name" value="Aldolase_TIM"/>
</dbReference>
<feature type="binding site" evidence="12">
    <location>
        <position position="125"/>
    </location>
    <ligand>
        <name>S-adenosyl-L-methionine</name>
        <dbReference type="ChEBI" id="CHEBI:59789"/>
    </ligand>
</feature>
<keyword evidence="9 12" id="KW-0501">Molybdenum cofactor biosynthesis</keyword>
<dbReference type="SFLD" id="SFLDS00029">
    <property type="entry name" value="Radical_SAM"/>
    <property type="match status" value="1"/>
</dbReference>
<dbReference type="InterPro" id="IPR000385">
    <property type="entry name" value="MoaA_NifB_PqqE_Fe-S-bd_CS"/>
</dbReference>
<dbReference type="SFLD" id="SFLDG01067">
    <property type="entry name" value="SPASM/twitch_domain_containing"/>
    <property type="match status" value="1"/>
</dbReference>